<dbReference type="GO" id="GO:0006817">
    <property type="term" value="P:phosphate ion transport"/>
    <property type="evidence" value="ECO:0007669"/>
    <property type="project" value="TreeGrafter"/>
</dbReference>
<dbReference type="Pfam" id="PF03105">
    <property type="entry name" value="SPX"/>
    <property type="match status" value="1"/>
</dbReference>
<feature type="transmembrane region" description="Helical" evidence="8">
    <location>
        <begin position="452"/>
        <end position="472"/>
    </location>
</feature>
<keyword evidence="6" id="KW-0175">Coiled coil</keyword>
<evidence type="ECO:0000259" key="9">
    <source>
        <dbReference type="PROSITE" id="PS51382"/>
    </source>
</evidence>
<comment type="subcellular location">
    <subcellularLocation>
        <location evidence="1">Membrane</location>
        <topology evidence="1">Multi-pass membrane protein</topology>
    </subcellularLocation>
</comment>
<evidence type="ECO:0000256" key="7">
    <source>
        <dbReference type="SAM" id="MobiDB-lite"/>
    </source>
</evidence>
<evidence type="ECO:0000256" key="5">
    <source>
        <dbReference type="ARBA" id="ARBA00023136"/>
    </source>
</evidence>
<dbReference type="Pfam" id="PF03600">
    <property type="entry name" value="CitMHS"/>
    <property type="match status" value="1"/>
</dbReference>
<feature type="transmembrane region" description="Helical" evidence="8">
    <location>
        <begin position="619"/>
        <end position="638"/>
    </location>
</feature>
<feature type="transmembrane region" description="Helical" evidence="8">
    <location>
        <begin position="658"/>
        <end position="691"/>
    </location>
</feature>
<dbReference type="GO" id="GO:0005886">
    <property type="term" value="C:plasma membrane"/>
    <property type="evidence" value="ECO:0007669"/>
    <property type="project" value="TreeGrafter"/>
</dbReference>
<evidence type="ECO:0000256" key="2">
    <source>
        <dbReference type="ARBA" id="ARBA00022448"/>
    </source>
</evidence>
<dbReference type="CDD" id="cd01115">
    <property type="entry name" value="SLC13_permease"/>
    <property type="match status" value="1"/>
</dbReference>
<feature type="transmembrane region" description="Helical" evidence="8">
    <location>
        <begin position="401"/>
        <end position="424"/>
    </location>
</feature>
<evidence type="ECO:0000256" key="1">
    <source>
        <dbReference type="ARBA" id="ARBA00004141"/>
    </source>
</evidence>
<feature type="coiled-coil region" evidence="6">
    <location>
        <begin position="35"/>
        <end position="62"/>
    </location>
</feature>
<dbReference type="GO" id="GO:0005315">
    <property type="term" value="F:phosphate transmembrane transporter activity"/>
    <property type="evidence" value="ECO:0007669"/>
    <property type="project" value="TreeGrafter"/>
</dbReference>
<feature type="transmembrane region" description="Helical" evidence="8">
    <location>
        <begin position="372"/>
        <end position="389"/>
    </location>
</feature>
<dbReference type="PANTHER" id="PTHR10283:SF92">
    <property type="entry name" value="LOW-AFFINITY PHOSPHATE TRANSPORTER PHO91"/>
    <property type="match status" value="1"/>
</dbReference>
<reference evidence="10" key="1">
    <citation type="submission" date="2023-06" db="EMBL/GenBank/DDBJ databases">
        <authorList>
            <consortium name="Lawrence Berkeley National Laboratory"/>
            <person name="Ahrendt S."/>
            <person name="Sahu N."/>
            <person name="Indic B."/>
            <person name="Wong-Bajracharya J."/>
            <person name="Merenyi Z."/>
            <person name="Ke H.-M."/>
            <person name="Monk M."/>
            <person name="Kocsube S."/>
            <person name="Drula E."/>
            <person name="Lipzen A."/>
            <person name="Balint B."/>
            <person name="Henrissat B."/>
            <person name="Andreopoulos B."/>
            <person name="Martin F.M."/>
            <person name="Harder C.B."/>
            <person name="Rigling D."/>
            <person name="Ford K.L."/>
            <person name="Foster G.D."/>
            <person name="Pangilinan J."/>
            <person name="Papanicolaou A."/>
            <person name="Barry K."/>
            <person name="LaButti K."/>
            <person name="Viragh M."/>
            <person name="Koriabine M."/>
            <person name="Yan M."/>
            <person name="Riley R."/>
            <person name="Champramary S."/>
            <person name="Plett K.L."/>
            <person name="Tsai I.J."/>
            <person name="Slot J."/>
            <person name="Sipos G."/>
            <person name="Plett J."/>
            <person name="Nagy L.G."/>
            <person name="Grigoriev I.V."/>
        </authorList>
    </citation>
    <scope>NUCLEOTIDE SEQUENCE</scope>
    <source>
        <strain evidence="10">HWK02</strain>
    </source>
</reference>
<dbReference type="GO" id="GO:0006797">
    <property type="term" value="P:polyphosphate metabolic process"/>
    <property type="evidence" value="ECO:0007669"/>
    <property type="project" value="TreeGrafter"/>
</dbReference>
<keyword evidence="3 8" id="KW-0812">Transmembrane</keyword>
<evidence type="ECO:0000256" key="6">
    <source>
        <dbReference type="SAM" id="Coils"/>
    </source>
</evidence>
<feature type="region of interest" description="Disordered" evidence="7">
    <location>
        <begin position="67"/>
        <end position="115"/>
    </location>
</feature>
<accession>A0AA39Q0Q4</accession>
<comment type="caution">
    <text evidence="10">The sequence shown here is derived from an EMBL/GenBank/DDBJ whole genome shotgun (WGS) entry which is preliminary data.</text>
</comment>
<dbReference type="PROSITE" id="PS51382">
    <property type="entry name" value="SPX"/>
    <property type="match status" value="1"/>
</dbReference>
<feature type="transmembrane region" description="Helical" evidence="8">
    <location>
        <begin position="523"/>
        <end position="546"/>
    </location>
</feature>
<dbReference type="EMBL" id="JAUEPU010000022">
    <property type="protein sequence ID" value="KAK0494118.1"/>
    <property type="molecule type" value="Genomic_DNA"/>
</dbReference>
<proteinExistence type="predicted"/>
<evidence type="ECO:0000256" key="3">
    <source>
        <dbReference type="ARBA" id="ARBA00022692"/>
    </source>
</evidence>
<keyword evidence="2" id="KW-0813">Transport</keyword>
<sequence>MTWNPTKQSSLVGRQVTAADAVFIPLLDRELKKINLFYEAQEKDLLEELQELEKLVLQQEEAGYDEGNYYMDDGLYDDDDDDDSELGHSADPTHRRRRSSTSGQRRNSSALQAGIPEESFTRHRYSISSDEYNGLDQSASSLRNDSRTKRALSKITNRIPFMGGTATSALPETIWTAKTNFAYDTRLLYKRRITTMYTSFTSLRSYVEINYAGFRKILKKYDKVLYGELKDRYLHEVVEMAQPFTQESKDRLNDAIARLVDLYTKCVTRGDIYAAKQQLRLHQREQIAWERDTVWRQMIGRERRGEGEGPKAIGVDVLKEDEDVVAVSTPVGRLKLSKKLLWVFFIEGEAANRCLAILVFCTILWATEAIPLFVTSMTVPILAVCLRVIRDDNDERLAPPAATKFIFSVMFSPTIMLLIGGFTISSGLSKTNIDRILITRVLSLAGTKPRTVLLAFMGVSCFASMWISNPILRTLPPKASFGPCLILGIALAANIGGQSSPISSPQNLIALEKMDPPLDWAKWFAVALPVSAISLLLIWGLLLASYRPAESPDGDGEIEIKTIRPTREAFTAKQYWVSFVCLFTIGLCTTVGDMGVIALIPVIAFFSTGVLKKDDFEQFAWTIVFLAMGGIALGKAVMSSGLLEVMDIIIRDMVDGFSLYTVVMILSPIVLIVSTFISHTIASVLLVPIAAEVGSSLEGNPKNLLIFITGLICSAGMGMPVSGFPNQTAATQENELGELYLSNVDFLKNGVPASIIATLVVSTVGFILMKVIG</sequence>
<evidence type="ECO:0000313" key="10">
    <source>
        <dbReference type="EMBL" id="KAK0494118.1"/>
    </source>
</evidence>
<keyword evidence="4 8" id="KW-1133">Transmembrane helix</keyword>
<gene>
    <name evidence="10" type="ORF">EDD18DRAFT_1177672</name>
</gene>
<feature type="transmembrane region" description="Helical" evidence="8">
    <location>
        <begin position="751"/>
        <end position="772"/>
    </location>
</feature>
<keyword evidence="11" id="KW-1185">Reference proteome</keyword>
<evidence type="ECO:0000256" key="8">
    <source>
        <dbReference type="SAM" id="Phobius"/>
    </source>
</evidence>
<dbReference type="InterPro" id="IPR004331">
    <property type="entry name" value="SPX_dom"/>
</dbReference>
<feature type="transmembrane region" description="Helical" evidence="8">
    <location>
        <begin position="575"/>
        <end position="607"/>
    </location>
</feature>
<feature type="compositionally biased region" description="Low complexity" evidence="7">
    <location>
        <begin position="100"/>
        <end position="109"/>
    </location>
</feature>
<feature type="domain" description="SPX" evidence="9">
    <location>
        <begin position="1"/>
        <end position="235"/>
    </location>
</feature>
<evidence type="ECO:0000256" key="4">
    <source>
        <dbReference type="ARBA" id="ARBA00022989"/>
    </source>
</evidence>
<feature type="compositionally biased region" description="Acidic residues" evidence="7">
    <location>
        <begin position="74"/>
        <end position="84"/>
    </location>
</feature>
<name>A0AA39Q0Q4_9AGAR</name>
<evidence type="ECO:0000313" key="11">
    <source>
        <dbReference type="Proteomes" id="UP001175228"/>
    </source>
</evidence>
<dbReference type="PANTHER" id="PTHR10283">
    <property type="entry name" value="SOLUTE CARRIER FAMILY 13 MEMBER"/>
    <property type="match status" value="1"/>
</dbReference>
<feature type="transmembrane region" description="Helical" evidence="8">
    <location>
        <begin position="703"/>
        <end position="721"/>
    </location>
</feature>
<dbReference type="AlphaFoldDB" id="A0AA39Q0Q4"/>
<dbReference type="Proteomes" id="UP001175228">
    <property type="component" value="Unassembled WGS sequence"/>
</dbReference>
<organism evidence="10 11">
    <name type="scientific">Armillaria luteobubalina</name>
    <dbReference type="NCBI Taxonomy" id="153913"/>
    <lineage>
        <taxon>Eukaryota</taxon>
        <taxon>Fungi</taxon>
        <taxon>Dikarya</taxon>
        <taxon>Basidiomycota</taxon>
        <taxon>Agaricomycotina</taxon>
        <taxon>Agaricomycetes</taxon>
        <taxon>Agaricomycetidae</taxon>
        <taxon>Agaricales</taxon>
        <taxon>Marasmiineae</taxon>
        <taxon>Physalacriaceae</taxon>
        <taxon>Armillaria</taxon>
    </lineage>
</organism>
<keyword evidence="5 8" id="KW-0472">Membrane</keyword>
<protein>
    <submittedName>
        <fullName evidence="10">SPX domain-containing protein</fullName>
    </submittedName>
</protein>
<dbReference type="InterPro" id="IPR004680">
    <property type="entry name" value="Cit_transptr-like_dom"/>
</dbReference>